<proteinExistence type="predicted"/>
<reference evidence="1" key="2">
    <citation type="journal article" date="2021" name="Microbiome">
        <title>Successional dynamics and alternative stable states in a saline activated sludge microbial community over 9 years.</title>
        <authorList>
            <person name="Wang Y."/>
            <person name="Ye J."/>
            <person name="Ju F."/>
            <person name="Liu L."/>
            <person name="Boyd J.A."/>
            <person name="Deng Y."/>
            <person name="Parks D.H."/>
            <person name="Jiang X."/>
            <person name="Yin X."/>
            <person name="Woodcroft B.J."/>
            <person name="Tyson G.W."/>
            <person name="Hugenholtz P."/>
            <person name="Polz M.F."/>
            <person name="Zhang T."/>
        </authorList>
    </citation>
    <scope>NUCLEOTIDE SEQUENCE</scope>
    <source>
        <strain evidence="1">HKST-UBA01</strain>
    </source>
</reference>
<name>A0A955RP80_UNCKA</name>
<evidence type="ECO:0008006" key="3">
    <source>
        <dbReference type="Google" id="ProtNLM"/>
    </source>
</evidence>
<dbReference type="AlphaFoldDB" id="A0A955RP80"/>
<organism evidence="1 2">
    <name type="scientific">candidate division WWE3 bacterium</name>
    <dbReference type="NCBI Taxonomy" id="2053526"/>
    <lineage>
        <taxon>Bacteria</taxon>
        <taxon>Katanobacteria</taxon>
    </lineage>
</organism>
<sequence>MSKVIKITSSKLKGNWVPRLIGRRVPKRTGRFQKPNMQKATIEGVTYIASAKDIKTVKKLLAEGKTPEQIEAQLT</sequence>
<accession>A0A955RP80</accession>
<comment type="caution">
    <text evidence="1">The sequence shown here is derived from an EMBL/GenBank/DDBJ whole genome shotgun (WGS) entry which is preliminary data.</text>
</comment>
<evidence type="ECO:0000313" key="2">
    <source>
        <dbReference type="Proteomes" id="UP000701698"/>
    </source>
</evidence>
<gene>
    <name evidence="1" type="ORF">KC571_01975</name>
</gene>
<dbReference type="EMBL" id="JAGQKX010000038">
    <property type="protein sequence ID" value="MCA9390146.1"/>
    <property type="molecule type" value="Genomic_DNA"/>
</dbReference>
<protein>
    <recommendedName>
        <fullName evidence="3">50S ribosomal protein L28</fullName>
    </recommendedName>
</protein>
<evidence type="ECO:0000313" key="1">
    <source>
        <dbReference type="EMBL" id="MCA9390146.1"/>
    </source>
</evidence>
<reference evidence="1" key="1">
    <citation type="submission" date="2020-04" db="EMBL/GenBank/DDBJ databases">
        <authorList>
            <person name="Zhang T."/>
        </authorList>
    </citation>
    <scope>NUCLEOTIDE SEQUENCE</scope>
    <source>
        <strain evidence="1">HKST-UBA01</strain>
    </source>
</reference>
<dbReference type="Proteomes" id="UP000701698">
    <property type="component" value="Unassembled WGS sequence"/>
</dbReference>